<accession>A0AAD2JJM3</accession>
<reference evidence="2" key="1">
    <citation type="submission" date="2023-08" db="EMBL/GenBank/DDBJ databases">
        <authorList>
            <person name="Audoor S."/>
            <person name="Bilcke G."/>
        </authorList>
    </citation>
    <scope>NUCLEOTIDE SEQUENCE</scope>
</reference>
<dbReference type="AlphaFoldDB" id="A0AAD2JJM3"/>
<feature type="compositionally biased region" description="Acidic residues" evidence="1">
    <location>
        <begin position="151"/>
        <end position="165"/>
    </location>
</feature>
<evidence type="ECO:0000313" key="2">
    <source>
        <dbReference type="EMBL" id="CAJ1956261.1"/>
    </source>
</evidence>
<sequence>MDWVSTPYTGRAKFNKRSPSVTSPHGYTRKIHAKRVDRELRSLLNPCTAKPDFPFAAPATFISDWKSAQQGLISVKACGPVKDATLTLISKLRDYYILTEILYSVMDLPGMFKFATTTMFGSCTLFKLLLSIKATPAQADKASHAPQSTTEADDSDNDSSDEDPNESSGSKGGQFTEVWSKKAATKAKKKKKLITDNENLFLNDLSPAQWKMAEVADHKLKNDQVLHKSGPLFLMVLPGEMEGTYILPTLTKTDQVLRKWVPQSEISMARRKNLKWCTNTLRAVEATASPDAVEEALEFLDNVMEDATDV</sequence>
<feature type="region of interest" description="Disordered" evidence="1">
    <location>
        <begin position="139"/>
        <end position="175"/>
    </location>
</feature>
<evidence type="ECO:0000313" key="3">
    <source>
        <dbReference type="Proteomes" id="UP001295423"/>
    </source>
</evidence>
<protein>
    <submittedName>
        <fullName evidence="2">Uncharacterized protein</fullName>
    </submittedName>
</protein>
<name>A0AAD2JJM3_9STRA</name>
<keyword evidence="3" id="KW-1185">Reference proteome</keyword>
<gene>
    <name evidence="2" type="ORF">CYCCA115_LOCUS16151</name>
</gene>
<evidence type="ECO:0000256" key="1">
    <source>
        <dbReference type="SAM" id="MobiDB-lite"/>
    </source>
</evidence>
<proteinExistence type="predicted"/>
<organism evidence="2 3">
    <name type="scientific">Cylindrotheca closterium</name>
    <dbReference type="NCBI Taxonomy" id="2856"/>
    <lineage>
        <taxon>Eukaryota</taxon>
        <taxon>Sar</taxon>
        <taxon>Stramenopiles</taxon>
        <taxon>Ochrophyta</taxon>
        <taxon>Bacillariophyta</taxon>
        <taxon>Bacillariophyceae</taxon>
        <taxon>Bacillariophycidae</taxon>
        <taxon>Bacillariales</taxon>
        <taxon>Bacillariaceae</taxon>
        <taxon>Cylindrotheca</taxon>
    </lineage>
</organism>
<comment type="caution">
    <text evidence="2">The sequence shown here is derived from an EMBL/GenBank/DDBJ whole genome shotgun (WGS) entry which is preliminary data.</text>
</comment>
<dbReference type="EMBL" id="CAKOGP040001910">
    <property type="protein sequence ID" value="CAJ1956261.1"/>
    <property type="molecule type" value="Genomic_DNA"/>
</dbReference>
<dbReference type="Proteomes" id="UP001295423">
    <property type="component" value="Unassembled WGS sequence"/>
</dbReference>